<accession>A0A9P6FP61</accession>
<feature type="region of interest" description="Disordered" evidence="1">
    <location>
        <begin position="190"/>
        <end position="213"/>
    </location>
</feature>
<evidence type="ECO:0000256" key="1">
    <source>
        <dbReference type="SAM" id="MobiDB-lite"/>
    </source>
</evidence>
<organism evidence="2 3">
    <name type="scientific">Lunasporangiospora selenospora</name>
    <dbReference type="NCBI Taxonomy" id="979761"/>
    <lineage>
        <taxon>Eukaryota</taxon>
        <taxon>Fungi</taxon>
        <taxon>Fungi incertae sedis</taxon>
        <taxon>Mucoromycota</taxon>
        <taxon>Mortierellomycotina</taxon>
        <taxon>Mortierellomycetes</taxon>
        <taxon>Mortierellales</taxon>
        <taxon>Mortierellaceae</taxon>
        <taxon>Lunasporangiospora</taxon>
    </lineage>
</organism>
<comment type="caution">
    <text evidence="2">The sequence shown here is derived from an EMBL/GenBank/DDBJ whole genome shotgun (WGS) entry which is preliminary data.</text>
</comment>
<name>A0A9P6FP61_9FUNG</name>
<protein>
    <submittedName>
        <fullName evidence="2">Uncharacterized protein</fullName>
    </submittedName>
</protein>
<evidence type="ECO:0000313" key="2">
    <source>
        <dbReference type="EMBL" id="KAF9579052.1"/>
    </source>
</evidence>
<dbReference type="Proteomes" id="UP000780801">
    <property type="component" value="Unassembled WGS sequence"/>
</dbReference>
<keyword evidence="3" id="KW-1185">Reference proteome</keyword>
<feature type="compositionally biased region" description="Low complexity" evidence="1">
    <location>
        <begin position="149"/>
        <end position="170"/>
    </location>
</feature>
<proteinExistence type="predicted"/>
<feature type="region of interest" description="Disordered" evidence="1">
    <location>
        <begin position="112"/>
        <end position="171"/>
    </location>
</feature>
<dbReference type="AlphaFoldDB" id="A0A9P6FP61"/>
<reference evidence="2" key="1">
    <citation type="journal article" date="2020" name="Fungal Divers.">
        <title>Resolving the Mortierellaceae phylogeny through synthesis of multi-gene phylogenetics and phylogenomics.</title>
        <authorList>
            <person name="Vandepol N."/>
            <person name="Liber J."/>
            <person name="Desiro A."/>
            <person name="Na H."/>
            <person name="Kennedy M."/>
            <person name="Barry K."/>
            <person name="Grigoriev I.V."/>
            <person name="Miller A.N."/>
            <person name="O'Donnell K."/>
            <person name="Stajich J.E."/>
            <person name="Bonito G."/>
        </authorList>
    </citation>
    <scope>NUCLEOTIDE SEQUENCE</scope>
    <source>
        <strain evidence="2">KOD1015</strain>
    </source>
</reference>
<sequence length="296" mass="31047">MDEHVRDGKNCQESVPLEILRWIQQRTALNKEISMPLFAEEFKYYLSEDAHHAFLNALNCTAVSQSLSIALGDKYYAWQRNQGDAFWASRSANSGKLIRVILIAPHNHRRRVACPSTDSTSLPRVPSASPGAPGTSVESILPPGSPGASTESISLSGSVTSSTDSTNSTSLPGAADLSFKSAFPSTVAPGSAATIGGPSTAPLNPGKIGTSDTVAAPVAPSSDDTLGILNSEEQTILLAQIENVTHVCAGACSTCLFKIYQQRNVEALAGSQLRITDIADVVSLIGDGYGGCHESS</sequence>
<dbReference type="OrthoDB" id="2426448at2759"/>
<gene>
    <name evidence="2" type="ORF">BGW38_004852</name>
</gene>
<evidence type="ECO:0000313" key="3">
    <source>
        <dbReference type="Proteomes" id="UP000780801"/>
    </source>
</evidence>
<dbReference type="EMBL" id="JAABOA010003089">
    <property type="protein sequence ID" value="KAF9579052.1"/>
    <property type="molecule type" value="Genomic_DNA"/>
</dbReference>